<accession>A0A9Y2P779</accession>
<dbReference type="RefSeq" id="WP_270920198.1">
    <property type="nucleotide sequence ID" value="NZ_CP127247.1"/>
</dbReference>
<evidence type="ECO:0000313" key="1">
    <source>
        <dbReference type="EMBL" id="WIY25758.1"/>
    </source>
</evidence>
<proteinExistence type="predicted"/>
<evidence type="ECO:0000313" key="2">
    <source>
        <dbReference type="Proteomes" id="UP001238334"/>
    </source>
</evidence>
<dbReference type="KEGG" id="ppso:QPJ95_02075"/>
<protein>
    <submittedName>
        <fullName evidence="1">Uncharacterized protein</fullName>
    </submittedName>
</protein>
<sequence>MSLLTSLLSNQNSPEKAVMFARMKVRKLCSAGRRGEAKAIIEQLTSRHTETVETRVTKAALLVDAGYVMESDAIFQALIAEYPLREDVRETFVRIAFSRGHLRKDSVAQTG</sequence>
<name>A0A9Y2P779_9RHOB</name>
<dbReference type="AlphaFoldDB" id="A0A9Y2P779"/>
<gene>
    <name evidence="1" type="ORF">QPJ95_02075</name>
</gene>
<dbReference type="EMBL" id="CP127247">
    <property type="protein sequence ID" value="WIY25758.1"/>
    <property type="molecule type" value="Genomic_DNA"/>
</dbReference>
<keyword evidence="2" id="KW-1185">Reference proteome</keyword>
<dbReference type="Proteomes" id="UP001238334">
    <property type="component" value="Chromosome"/>
</dbReference>
<reference evidence="1 2" key="1">
    <citation type="submission" date="2023-06" db="EMBL/GenBank/DDBJ databases">
        <title>Parasedimentitalea psychrophila sp. nov., a psychrophilic bacterium isolated from deep-sea sediment.</title>
        <authorList>
            <person name="Li A."/>
        </authorList>
    </citation>
    <scope>NUCLEOTIDE SEQUENCE [LARGE SCALE GENOMIC DNA]</scope>
    <source>
        <strain evidence="1 2">QS115</strain>
    </source>
</reference>
<organism evidence="1 2">
    <name type="scientific">Parasedimentitalea psychrophila</name>
    <dbReference type="NCBI Taxonomy" id="2997337"/>
    <lineage>
        <taxon>Bacteria</taxon>
        <taxon>Pseudomonadati</taxon>
        <taxon>Pseudomonadota</taxon>
        <taxon>Alphaproteobacteria</taxon>
        <taxon>Rhodobacterales</taxon>
        <taxon>Paracoccaceae</taxon>
        <taxon>Parasedimentitalea</taxon>
    </lineage>
</organism>